<dbReference type="Pfam" id="PF14355">
    <property type="entry name" value="Abi_C"/>
    <property type="match status" value="1"/>
</dbReference>
<accession>A0A563VYN0</accession>
<evidence type="ECO:0000313" key="2">
    <source>
        <dbReference type="EMBL" id="VEP16564.1"/>
    </source>
</evidence>
<gene>
    <name evidence="2" type="ORF">H1P_4640004</name>
</gene>
<dbReference type="EMBL" id="CAACVJ010000406">
    <property type="protein sequence ID" value="VEP16564.1"/>
    <property type="molecule type" value="Genomic_DNA"/>
</dbReference>
<dbReference type="RefSeq" id="WP_144875349.1">
    <property type="nucleotide sequence ID" value="NZ_LR214199.1"/>
</dbReference>
<dbReference type="AlphaFoldDB" id="A0A563VYN0"/>
<keyword evidence="3" id="KW-1185">Reference proteome</keyword>
<dbReference type="OrthoDB" id="7021751at2"/>
<name>A0A563VYN0_9CYAN</name>
<sequence length="271" mass="30907">MKISEHSISAIGSIITGDKELSPYRSGSDLVNFFNQFGSEDTYGSGFPSRWKYAEDKLREFNDKPIMKDIILATVDPRDFIENRQDLENVIKHINSFLEFDGYKIEPNRKGGKIFDLNSSQIDLENPYSNSKQVTHTFLQEQIEKCERKLAEDDFDGAITNARSLLEAVLISIESKLDFNRPDYDGNLPKLYKRVQKHLNLCPGQEELADCLRQILSGLTSIISGLASMRNTMSDSHAIRYKPSEHHARLAVNASKTLSNFIFDTNKYQNK</sequence>
<proteinExistence type="predicted"/>
<organism evidence="2 3">
    <name type="scientific">Hyella patelloides LEGE 07179</name>
    <dbReference type="NCBI Taxonomy" id="945734"/>
    <lineage>
        <taxon>Bacteria</taxon>
        <taxon>Bacillati</taxon>
        <taxon>Cyanobacteriota</taxon>
        <taxon>Cyanophyceae</taxon>
        <taxon>Pleurocapsales</taxon>
        <taxon>Hyellaceae</taxon>
        <taxon>Hyella</taxon>
    </lineage>
</organism>
<evidence type="ECO:0000259" key="1">
    <source>
        <dbReference type="Pfam" id="PF14355"/>
    </source>
</evidence>
<evidence type="ECO:0000313" key="3">
    <source>
        <dbReference type="Proteomes" id="UP000320055"/>
    </source>
</evidence>
<protein>
    <recommendedName>
        <fullName evidence="1">Abortive infection protein-like C-terminal domain-containing protein</fullName>
    </recommendedName>
</protein>
<dbReference type="InterPro" id="IPR026001">
    <property type="entry name" value="Abi-like_C"/>
</dbReference>
<dbReference type="Proteomes" id="UP000320055">
    <property type="component" value="Unassembled WGS sequence"/>
</dbReference>
<feature type="domain" description="Abortive infection protein-like C-terminal" evidence="1">
    <location>
        <begin position="189"/>
        <end position="264"/>
    </location>
</feature>
<reference evidence="2 3" key="1">
    <citation type="submission" date="2019-01" db="EMBL/GenBank/DDBJ databases">
        <authorList>
            <person name="Brito A."/>
        </authorList>
    </citation>
    <scope>NUCLEOTIDE SEQUENCE [LARGE SCALE GENOMIC DNA]</scope>
    <source>
        <strain evidence="2">1</strain>
    </source>
</reference>